<sequence length="123" mass="14251">MKIDRLGAKGLLQLGMCWKIGMGTRILIWNEAWVPNLENYELQRNAMGQNLRLVSELINQNSRKWNEDAWRGKATGEYSVRSGYKLLLKESTNLVPNLYQNSSKQELEEVKVISPVKRTQSER</sequence>
<name>A0ABR0ND98_GOSAR</name>
<gene>
    <name evidence="1" type="ORF">PVK06_034093</name>
</gene>
<dbReference type="Proteomes" id="UP001358586">
    <property type="component" value="Chromosome 10"/>
</dbReference>
<keyword evidence="2" id="KW-1185">Reference proteome</keyword>
<dbReference type="EMBL" id="JARKNE010000010">
    <property type="protein sequence ID" value="KAK5792960.1"/>
    <property type="molecule type" value="Genomic_DNA"/>
</dbReference>
<evidence type="ECO:0000313" key="2">
    <source>
        <dbReference type="Proteomes" id="UP001358586"/>
    </source>
</evidence>
<accession>A0ABR0ND98</accession>
<proteinExistence type="predicted"/>
<protein>
    <submittedName>
        <fullName evidence="1">Uncharacterized protein</fullName>
    </submittedName>
</protein>
<reference evidence="1 2" key="1">
    <citation type="submission" date="2023-03" db="EMBL/GenBank/DDBJ databases">
        <title>WGS of Gossypium arboreum.</title>
        <authorList>
            <person name="Yu D."/>
        </authorList>
    </citation>
    <scope>NUCLEOTIDE SEQUENCE [LARGE SCALE GENOMIC DNA]</scope>
    <source>
        <tissue evidence="1">Leaf</tissue>
    </source>
</reference>
<organism evidence="1 2">
    <name type="scientific">Gossypium arboreum</name>
    <name type="common">Tree cotton</name>
    <name type="synonym">Gossypium nanking</name>
    <dbReference type="NCBI Taxonomy" id="29729"/>
    <lineage>
        <taxon>Eukaryota</taxon>
        <taxon>Viridiplantae</taxon>
        <taxon>Streptophyta</taxon>
        <taxon>Embryophyta</taxon>
        <taxon>Tracheophyta</taxon>
        <taxon>Spermatophyta</taxon>
        <taxon>Magnoliopsida</taxon>
        <taxon>eudicotyledons</taxon>
        <taxon>Gunneridae</taxon>
        <taxon>Pentapetalae</taxon>
        <taxon>rosids</taxon>
        <taxon>malvids</taxon>
        <taxon>Malvales</taxon>
        <taxon>Malvaceae</taxon>
        <taxon>Malvoideae</taxon>
        <taxon>Gossypium</taxon>
    </lineage>
</organism>
<evidence type="ECO:0000313" key="1">
    <source>
        <dbReference type="EMBL" id="KAK5792960.1"/>
    </source>
</evidence>
<comment type="caution">
    <text evidence="1">The sequence shown here is derived from an EMBL/GenBank/DDBJ whole genome shotgun (WGS) entry which is preliminary data.</text>
</comment>